<dbReference type="Pfam" id="PF17293">
    <property type="entry name" value="Arm-DNA-bind_5"/>
    <property type="match status" value="1"/>
</dbReference>
<dbReference type="InterPro" id="IPR013762">
    <property type="entry name" value="Integrase-like_cat_sf"/>
</dbReference>
<sequence>MIRATIKLMLDGKPMANGKYAVYLRILKDRKRKKISLGLYCKKEHFINESFTKHHPSYQTENEMLLKLKARALEIIRSFKLNQQDFNLEEFEEEFRTTKRDKEVNVMDFFNEIIDETTRAGNIGTAQAYKDTRDSIIKYKGKGVKFSSVTPIFLEKYEVFLRERGSKGGGVAFKMRMFRALYNKARKRKTIPKEPYPFEDYKVSKLKSESRKIALSVEEYKLIKNLNVSEHPLLLEAHNYFMFSIYCRGMNFHDMVYLKWSDIQNNRIYYVRSKTKGKLNLEIIPPVKDILDYYKKQNRPTDYVFPILLSNDLTPQQIANRKHKVLRRYNSKLKEIASLVGINKKPTSYVARHSFATILKMVGTPIEKITEMMGHGDVSITIAYLKEFSNEDLDIENRKFIDL</sequence>
<keyword evidence="6" id="KW-1185">Reference proteome</keyword>
<dbReference type="CDD" id="cd01185">
    <property type="entry name" value="INTN1_C_like"/>
    <property type="match status" value="1"/>
</dbReference>
<gene>
    <name evidence="5" type="ORF">ITJ86_04105</name>
</gene>
<evidence type="ECO:0000259" key="4">
    <source>
        <dbReference type="PROSITE" id="PS51898"/>
    </source>
</evidence>
<name>A0ABS0EF85_9FLAO</name>
<comment type="caution">
    <text evidence="5">The sequence shown here is derived from an EMBL/GenBank/DDBJ whole genome shotgun (WGS) entry which is preliminary data.</text>
</comment>
<dbReference type="InterPro" id="IPR011010">
    <property type="entry name" value="DNA_brk_join_enz"/>
</dbReference>
<evidence type="ECO:0000256" key="1">
    <source>
        <dbReference type="ARBA" id="ARBA00008857"/>
    </source>
</evidence>
<evidence type="ECO:0000313" key="5">
    <source>
        <dbReference type="EMBL" id="MBF8149064.1"/>
    </source>
</evidence>
<keyword evidence="2" id="KW-0238">DNA-binding</keyword>
<dbReference type="InterPro" id="IPR025269">
    <property type="entry name" value="SAM-like_dom"/>
</dbReference>
<dbReference type="Pfam" id="PF00589">
    <property type="entry name" value="Phage_integrase"/>
    <property type="match status" value="1"/>
</dbReference>
<dbReference type="Gene3D" id="1.10.443.10">
    <property type="entry name" value="Intergrase catalytic core"/>
    <property type="match status" value="1"/>
</dbReference>
<organism evidence="5 6">
    <name type="scientific">Winogradskyella marina</name>
    <dbReference type="NCBI Taxonomy" id="2785530"/>
    <lineage>
        <taxon>Bacteria</taxon>
        <taxon>Pseudomonadati</taxon>
        <taxon>Bacteroidota</taxon>
        <taxon>Flavobacteriia</taxon>
        <taxon>Flavobacteriales</taxon>
        <taxon>Flavobacteriaceae</taxon>
        <taxon>Winogradskyella</taxon>
    </lineage>
</organism>
<dbReference type="PANTHER" id="PTHR30349">
    <property type="entry name" value="PHAGE INTEGRASE-RELATED"/>
    <property type="match status" value="1"/>
</dbReference>
<dbReference type="Gene3D" id="1.10.150.130">
    <property type="match status" value="1"/>
</dbReference>
<evidence type="ECO:0000256" key="2">
    <source>
        <dbReference type="ARBA" id="ARBA00023125"/>
    </source>
</evidence>
<dbReference type="InterPro" id="IPR035386">
    <property type="entry name" value="Arm-DNA-bind_5"/>
</dbReference>
<dbReference type="EMBL" id="JADOET010000002">
    <property type="protein sequence ID" value="MBF8149064.1"/>
    <property type="molecule type" value="Genomic_DNA"/>
</dbReference>
<accession>A0ABS0EF85</accession>
<evidence type="ECO:0000256" key="3">
    <source>
        <dbReference type="ARBA" id="ARBA00023172"/>
    </source>
</evidence>
<proteinExistence type="inferred from homology"/>
<dbReference type="PROSITE" id="PS51898">
    <property type="entry name" value="TYR_RECOMBINASE"/>
    <property type="match status" value="1"/>
</dbReference>
<dbReference type="InterPro" id="IPR002104">
    <property type="entry name" value="Integrase_catalytic"/>
</dbReference>
<dbReference type="InterPro" id="IPR050090">
    <property type="entry name" value="Tyrosine_recombinase_XerCD"/>
</dbReference>
<dbReference type="Proteomes" id="UP000611215">
    <property type="component" value="Unassembled WGS sequence"/>
</dbReference>
<protein>
    <submittedName>
        <fullName evidence="5">Site-specific integrase</fullName>
    </submittedName>
</protein>
<comment type="similarity">
    <text evidence="1">Belongs to the 'phage' integrase family.</text>
</comment>
<evidence type="ECO:0000313" key="6">
    <source>
        <dbReference type="Proteomes" id="UP000611215"/>
    </source>
</evidence>
<dbReference type="SUPFAM" id="SSF56349">
    <property type="entry name" value="DNA breaking-rejoining enzymes"/>
    <property type="match status" value="1"/>
</dbReference>
<reference evidence="5 6" key="1">
    <citation type="submission" date="2020-11" db="EMBL/GenBank/DDBJ databases">
        <title>Winogradskyella marina sp. nov., isolated from marine sediment.</title>
        <authorList>
            <person name="Bo J."/>
            <person name="Wang S."/>
            <person name="Song X."/>
            <person name="Du Z."/>
        </authorList>
    </citation>
    <scope>NUCLEOTIDE SEQUENCE [LARGE SCALE GENOMIC DNA]</scope>
    <source>
        <strain evidence="5 6">F6397</strain>
    </source>
</reference>
<dbReference type="RefSeq" id="WP_195870339.1">
    <property type="nucleotide sequence ID" value="NZ_JADOET010000002.1"/>
</dbReference>
<keyword evidence="3" id="KW-0233">DNA recombination</keyword>
<dbReference type="InterPro" id="IPR010998">
    <property type="entry name" value="Integrase_recombinase_N"/>
</dbReference>
<feature type="domain" description="Tyr recombinase" evidence="4">
    <location>
        <begin position="210"/>
        <end position="398"/>
    </location>
</feature>
<dbReference type="PANTHER" id="PTHR30349:SF64">
    <property type="entry name" value="PROPHAGE INTEGRASE INTD-RELATED"/>
    <property type="match status" value="1"/>
</dbReference>
<dbReference type="Pfam" id="PF13102">
    <property type="entry name" value="Phage_int_SAM_5"/>
    <property type="match status" value="1"/>
</dbReference>